<organism evidence="1 2">
    <name type="scientific">Lachnoanaerobaculum saburreum F0468</name>
    <dbReference type="NCBI Taxonomy" id="1095750"/>
    <lineage>
        <taxon>Bacteria</taxon>
        <taxon>Bacillati</taxon>
        <taxon>Bacillota</taxon>
        <taxon>Clostridia</taxon>
        <taxon>Lachnospirales</taxon>
        <taxon>Lachnospiraceae</taxon>
        <taxon>Lachnoanaerobaculum</taxon>
    </lineage>
</organism>
<dbReference type="EMBL" id="AJGH01000001">
    <property type="protein sequence ID" value="EIC97269.1"/>
    <property type="molecule type" value="Genomic_DNA"/>
</dbReference>
<dbReference type="AlphaFoldDB" id="I0RC61"/>
<name>I0RC61_9FIRM</name>
<keyword evidence="2" id="KW-1185">Reference proteome</keyword>
<accession>I0RC61</accession>
<dbReference type="Proteomes" id="UP000005039">
    <property type="component" value="Unassembled WGS sequence"/>
</dbReference>
<dbReference type="eggNOG" id="ENOG5030H3J">
    <property type="taxonomic scope" value="Bacteria"/>
</dbReference>
<comment type="caution">
    <text evidence="1">The sequence shown here is derived from an EMBL/GenBank/DDBJ whole genome shotgun (WGS) entry which is preliminary data.</text>
</comment>
<gene>
    <name evidence="1" type="ORF">HMPREF9970_0827</name>
</gene>
<sequence length="38" mass="4401">MSGKIYSSCVRRRYIFLIMILPDMSGHLNDGVIPMWAE</sequence>
<protein>
    <submittedName>
        <fullName evidence="1">Uncharacterized protein</fullName>
    </submittedName>
</protein>
<evidence type="ECO:0000313" key="1">
    <source>
        <dbReference type="EMBL" id="EIC97269.1"/>
    </source>
</evidence>
<proteinExistence type="predicted"/>
<evidence type="ECO:0000313" key="2">
    <source>
        <dbReference type="Proteomes" id="UP000005039"/>
    </source>
</evidence>
<reference evidence="1 2" key="1">
    <citation type="submission" date="2012-03" db="EMBL/GenBank/DDBJ databases">
        <authorList>
            <person name="Durkin A.S."/>
            <person name="McCorrison J."/>
            <person name="Torralba M."/>
            <person name="Gillis M."/>
            <person name="Methe B."/>
            <person name="Sutton G."/>
            <person name="Nelson K.E."/>
        </authorList>
    </citation>
    <scope>NUCLEOTIDE SEQUENCE [LARGE SCALE GENOMIC DNA]</scope>
    <source>
        <strain evidence="1 2">F0468</strain>
    </source>
</reference>